<reference evidence="2 3" key="1">
    <citation type="submission" date="2019-12" db="EMBL/GenBank/DDBJ databases">
        <authorList>
            <person name="Alioto T."/>
            <person name="Alioto T."/>
            <person name="Gomez Garrido J."/>
        </authorList>
    </citation>
    <scope>NUCLEOTIDE SEQUENCE [LARGE SCALE GENOMIC DNA]</scope>
</reference>
<comment type="caution">
    <text evidence="2">The sequence shown here is derived from an EMBL/GenBank/DDBJ whole genome shotgun (WGS) entry which is preliminary data.</text>
</comment>
<name>A0A8S0ST70_OLEEU</name>
<dbReference type="Gramene" id="OE9A102302T2">
    <property type="protein sequence ID" value="OE9A102302C2"/>
    <property type="gene ID" value="OE9A102302"/>
</dbReference>
<keyword evidence="1" id="KW-1133">Transmembrane helix</keyword>
<evidence type="ECO:0000256" key="1">
    <source>
        <dbReference type="SAM" id="Phobius"/>
    </source>
</evidence>
<accession>A0A8S0ST70</accession>
<organism evidence="2 3">
    <name type="scientific">Olea europaea subsp. europaea</name>
    <dbReference type="NCBI Taxonomy" id="158383"/>
    <lineage>
        <taxon>Eukaryota</taxon>
        <taxon>Viridiplantae</taxon>
        <taxon>Streptophyta</taxon>
        <taxon>Embryophyta</taxon>
        <taxon>Tracheophyta</taxon>
        <taxon>Spermatophyta</taxon>
        <taxon>Magnoliopsida</taxon>
        <taxon>eudicotyledons</taxon>
        <taxon>Gunneridae</taxon>
        <taxon>Pentapetalae</taxon>
        <taxon>asterids</taxon>
        <taxon>lamiids</taxon>
        <taxon>Lamiales</taxon>
        <taxon>Oleaceae</taxon>
        <taxon>Oleeae</taxon>
        <taxon>Olea</taxon>
    </lineage>
</organism>
<keyword evidence="1" id="KW-0812">Transmembrane</keyword>
<dbReference type="AlphaFoldDB" id="A0A8S0ST70"/>
<proteinExistence type="predicted"/>
<feature type="transmembrane region" description="Helical" evidence="1">
    <location>
        <begin position="12"/>
        <end position="29"/>
    </location>
</feature>
<dbReference type="EMBL" id="CACTIH010005476">
    <property type="protein sequence ID" value="CAA2994545.1"/>
    <property type="molecule type" value="Genomic_DNA"/>
</dbReference>
<evidence type="ECO:0000313" key="2">
    <source>
        <dbReference type="EMBL" id="CAA2994545.1"/>
    </source>
</evidence>
<evidence type="ECO:0000313" key="3">
    <source>
        <dbReference type="Proteomes" id="UP000594638"/>
    </source>
</evidence>
<keyword evidence="1" id="KW-0472">Membrane</keyword>
<protein>
    <submittedName>
        <fullName evidence="2">Uncharacterized protein</fullName>
    </submittedName>
</protein>
<gene>
    <name evidence="2" type="ORF">OLEA9_A102302</name>
</gene>
<keyword evidence="3" id="KW-1185">Reference proteome</keyword>
<sequence length="78" mass="8752">MQMTSLGNKEPALSLVKLTMICFYLMLTTTQLGMQKSIGDVLDSVGDLRGALNAFKEGYRDRCRILAKDSRSPYSRDM</sequence>
<dbReference type="Gramene" id="OE9A102302T4">
    <property type="protein sequence ID" value="OE9A102302C4"/>
    <property type="gene ID" value="OE9A102302"/>
</dbReference>
<dbReference type="Proteomes" id="UP000594638">
    <property type="component" value="Unassembled WGS sequence"/>
</dbReference>